<dbReference type="AlphaFoldDB" id="A0A0E9QDH9"/>
<organism evidence="1">
    <name type="scientific">Anguilla anguilla</name>
    <name type="common">European freshwater eel</name>
    <name type="synonym">Muraena anguilla</name>
    <dbReference type="NCBI Taxonomy" id="7936"/>
    <lineage>
        <taxon>Eukaryota</taxon>
        <taxon>Metazoa</taxon>
        <taxon>Chordata</taxon>
        <taxon>Craniata</taxon>
        <taxon>Vertebrata</taxon>
        <taxon>Euteleostomi</taxon>
        <taxon>Actinopterygii</taxon>
        <taxon>Neopterygii</taxon>
        <taxon>Teleostei</taxon>
        <taxon>Anguilliformes</taxon>
        <taxon>Anguillidae</taxon>
        <taxon>Anguilla</taxon>
    </lineage>
</organism>
<evidence type="ECO:0000313" key="1">
    <source>
        <dbReference type="EMBL" id="JAH14178.1"/>
    </source>
</evidence>
<sequence>MLLGLIRYISLKKIKFNNVNYKVREFAIPDQHTHNKQNTTNSSKIT</sequence>
<protein>
    <submittedName>
        <fullName evidence="1">Uncharacterized protein</fullName>
    </submittedName>
</protein>
<accession>A0A0E9QDH9</accession>
<reference evidence="1" key="2">
    <citation type="journal article" date="2015" name="Fish Shellfish Immunol.">
        <title>Early steps in the European eel (Anguilla anguilla)-Vibrio vulnificus interaction in the gills: Role of the RtxA13 toxin.</title>
        <authorList>
            <person name="Callol A."/>
            <person name="Pajuelo D."/>
            <person name="Ebbesson L."/>
            <person name="Teles M."/>
            <person name="MacKenzie S."/>
            <person name="Amaro C."/>
        </authorList>
    </citation>
    <scope>NUCLEOTIDE SEQUENCE</scope>
</reference>
<reference evidence="1" key="1">
    <citation type="submission" date="2014-11" db="EMBL/GenBank/DDBJ databases">
        <authorList>
            <person name="Amaro Gonzalez C."/>
        </authorList>
    </citation>
    <scope>NUCLEOTIDE SEQUENCE</scope>
</reference>
<proteinExistence type="predicted"/>
<dbReference type="EMBL" id="GBXM01094399">
    <property type="protein sequence ID" value="JAH14178.1"/>
    <property type="molecule type" value="Transcribed_RNA"/>
</dbReference>
<name>A0A0E9QDH9_ANGAN</name>